<keyword evidence="3 5" id="KW-1133">Transmembrane helix</keyword>
<dbReference type="SUPFAM" id="SSF81338">
    <property type="entry name" value="Aquaporin-like"/>
    <property type="match status" value="1"/>
</dbReference>
<feature type="transmembrane region" description="Helical" evidence="5">
    <location>
        <begin position="21"/>
        <end position="42"/>
    </location>
</feature>
<feature type="transmembrane region" description="Helical" evidence="5">
    <location>
        <begin position="62"/>
        <end position="85"/>
    </location>
</feature>
<dbReference type="GO" id="GO:0015267">
    <property type="term" value="F:channel activity"/>
    <property type="evidence" value="ECO:0007669"/>
    <property type="project" value="InterPro"/>
</dbReference>
<dbReference type="PANTHER" id="PTHR45665:SF32">
    <property type="entry name" value="AQUAPORIN TIP1-3-LIKE"/>
    <property type="match status" value="1"/>
</dbReference>
<comment type="caution">
    <text evidence="6">The sequence shown here is derived from an EMBL/GenBank/DDBJ whole genome shotgun (WGS) entry which is preliminary data.</text>
</comment>
<evidence type="ECO:0000256" key="4">
    <source>
        <dbReference type="ARBA" id="ARBA00023136"/>
    </source>
</evidence>
<keyword evidence="4 5" id="KW-0472">Membrane</keyword>
<organism evidence="6 7">
    <name type="scientific">Capsicum annuum</name>
    <name type="common">Capsicum pepper</name>
    <dbReference type="NCBI Taxonomy" id="4072"/>
    <lineage>
        <taxon>Eukaryota</taxon>
        <taxon>Viridiplantae</taxon>
        <taxon>Streptophyta</taxon>
        <taxon>Embryophyta</taxon>
        <taxon>Tracheophyta</taxon>
        <taxon>Spermatophyta</taxon>
        <taxon>Magnoliopsida</taxon>
        <taxon>eudicotyledons</taxon>
        <taxon>Gunneridae</taxon>
        <taxon>Pentapetalae</taxon>
        <taxon>asterids</taxon>
        <taxon>lamiids</taxon>
        <taxon>Solanales</taxon>
        <taxon>Solanaceae</taxon>
        <taxon>Solanoideae</taxon>
        <taxon>Capsiceae</taxon>
        <taxon>Capsicum</taxon>
    </lineage>
</organism>
<proteinExistence type="predicted"/>
<dbReference type="AlphaFoldDB" id="A0A2G2YGB5"/>
<keyword evidence="2 5" id="KW-0812">Transmembrane</keyword>
<reference evidence="6 7" key="1">
    <citation type="journal article" date="2014" name="Nat. Genet.">
        <title>Genome sequence of the hot pepper provides insights into the evolution of pungency in Capsicum species.</title>
        <authorList>
            <person name="Kim S."/>
            <person name="Park M."/>
            <person name="Yeom S.I."/>
            <person name="Kim Y.M."/>
            <person name="Lee J.M."/>
            <person name="Lee H.A."/>
            <person name="Seo E."/>
            <person name="Choi J."/>
            <person name="Cheong K."/>
            <person name="Kim K.T."/>
            <person name="Jung K."/>
            <person name="Lee G.W."/>
            <person name="Oh S.K."/>
            <person name="Bae C."/>
            <person name="Kim S.B."/>
            <person name="Lee H.Y."/>
            <person name="Kim S.Y."/>
            <person name="Kim M.S."/>
            <person name="Kang B.C."/>
            <person name="Jo Y.D."/>
            <person name="Yang H.B."/>
            <person name="Jeong H.J."/>
            <person name="Kang W.H."/>
            <person name="Kwon J.K."/>
            <person name="Shin C."/>
            <person name="Lim J.Y."/>
            <person name="Park J.H."/>
            <person name="Huh J.H."/>
            <person name="Kim J.S."/>
            <person name="Kim B.D."/>
            <person name="Cohen O."/>
            <person name="Paran I."/>
            <person name="Suh M.C."/>
            <person name="Lee S.B."/>
            <person name="Kim Y.K."/>
            <person name="Shin Y."/>
            <person name="Noh S.J."/>
            <person name="Park J."/>
            <person name="Seo Y.S."/>
            <person name="Kwon S.Y."/>
            <person name="Kim H.A."/>
            <person name="Park J.M."/>
            <person name="Kim H.J."/>
            <person name="Choi S.B."/>
            <person name="Bosland P.W."/>
            <person name="Reeves G."/>
            <person name="Jo S.H."/>
            <person name="Lee B.W."/>
            <person name="Cho H.T."/>
            <person name="Choi H.S."/>
            <person name="Lee M.S."/>
            <person name="Yu Y."/>
            <person name="Do Choi Y."/>
            <person name="Park B.S."/>
            <person name="van Deynze A."/>
            <person name="Ashrafi H."/>
            <person name="Hill T."/>
            <person name="Kim W.T."/>
            <person name="Pai H.S."/>
            <person name="Ahn H.K."/>
            <person name="Yeam I."/>
            <person name="Giovannoni J.J."/>
            <person name="Rose J.K."/>
            <person name="Sorensen I."/>
            <person name="Lee S.J."/>
            <person name="Kim R.W."/>
            <person name="Choi I.Y."/>
            <person name="Choi B.S."/>
            <person name="Lim J.S."/>
            <person name="Lee Y.H."/>
            <person name="Choi D."/>
        </authorList>
    </citation>
    <scope>NUCLEOTIDE SEQUENCE [LARGE SCALE GENOMIC DNA]</scope>
    <source>
        <strain evidence="7">cv. CM334</strain>
    </source>
</reference>
<dbReference type="Gene3D" id="1.20.1080.10">
    <property type="entry name" value="Glycerol uptake facilitator protein"/>
    <property type="match status" value="1"/>
</dbReference>
<accession>A0A2G2YGB5</accession>
<evidence type="ECO:0000313" key="6">
    <source>
        <dbReference type="EMBL" id="PHT68759.1"/>
    </source>
</evidence>
<reference evidence="6 7" key="2">
    <citation type="journal article" date="2017" name="Genome Biol.">
        <title>New reference genome sequences of hot pepper reveal the massive evolution of plant disease-resistance genes by retroduplication.</title>
        <authorList>
            <person name="Kim S."/>
            <person name="Park J."/>
            <person name="Yeom S.I."/>
            <person name="Kim Y.M."/>
            <person name="Seo E."/>
            <person name="Kim K.T."/>
            <person name="Kim M.S."/>
            <person name="Lee J.M."/>
            <person name="Cheong K."/>
            <person name="Shin H.S."/>
            <person name="Kim S.B."/>
            <person name="Han K."/>
            <person name="Lee J."/>
            <person name="Park M."/>
            <person name="Lee H.A."/>
            <person name="Lee H.Y."/>
            <person name="Lee Y."/>
            <person name="Oh S."/>
            <person name="Lee J.H."/>
            <person name="Choi E."/>
            <person name="Choi E."/>
            <person name="Lee S.E."/>
            <person name="Jeon J."/>
            <person name="Kim H."/>
            <person name="Choi G."/>
            <person name="Song H."/>
            <person name="Lee J."/>
            <person name="Lee S.C."/>
            <person name="Kwon J.K."/>
            <person name="Lee H.Y."/>
            <person name="Koo N."/>
            <person name="Hong Y."/>
            <person name="Kim R.W."/>
            <person name="Kang W.H."/>
            <person name="Huh J.H."/>
            <person name="Kang B.C."/>
            <person name="Yang T.J."/>
            <person name="Lee Y.H."/>
            <person name="Bennetzen J.L."/>
            <person name="Choi D."/>
        </authorList>
    </citation>
    <scope>NUCLEOTIDE SEQUENCE [LARGE SCALE GENOMIC DNA]</scope>
    <source>
        <strain evidence="7">cv. CM334</strain>
    </source>
</reference>
<name>A0A2G2YGB5_CAPAN</name>
<dbReference type="Pfam" id="PF00230">
    <property type="entry name" value="MIP"/>
    <property type="match status" value="1"/>
</dbReference>
<evidence type="ECO:0000256" key="5">
    <source>
        <dbReference type="SAM" id="Phobius"/>
    </source>
</evidence>
<dbReference type="EMBL" id="AYRZ02000011">
    <property type="protein sequence ID" value="PHT68759.1"/>
    <property type="molecule type" value="Genomic_DNA"/>
</dbReference>
<dbReference type="InterPro" id="IPR023271">
    <property type="entry name" value="Aquaporin-like"/>
</dbReference>
<keyword evidence="7" id="KW-1185">Reference proteome</keyword>
<protein>
    <submittedName>
        <fullName evidence="6">Aquaporin TIP1-2</fullName>
    </submittedName>
</protein>
<dbReference type="STRING" id="4072.A0A2G2YGB5"/>
<evidence type="ECO:0000313" key="7">
    <source>
        <dbReference type="Proteomes" id="UP000222542"/>
    </source>
</evidence>
<evidence type="ECO:0000256" key="3">
    <source>
        <dbReference type="ARBA" id="ARBA00022989"/>
    </source>
</evidence>
<dbReference type="GO" id="GO:0016020">
    <property type="term" value="C:membrane"/>
    <property type="evidence" value="ECO:0007669"/>
    <property type="project" value="UniProtKB-SubCell"/>
</dbReference>
<sequence>MQLYLIPSDPKRGNMGIIGPIAIHLVCGVGANILSGGAHFGAVMNPTMAFCQAVISWTWTNYWVYCLDYFIGAAIAALVYQTIFIGHNTHE</sequence>
<evidence type="ECO:0000256" key="1">
    <source>
        <dbReference type="ARBA" id="ARBA00004141"/>
    </source>
</evidence>
<dbReference type="PANTHER" id="PTHR45665">
    <property type="entry name" value="AQUAPORIN-8"/>
    <property type="match status" value="1"/>
</dbReference>
<dbReference type="Proteomes" id="UP000222542">
    <property type="component" value="Unassembled WGS sequence"/>
</dbReference>
<dbReference type="Gramene" id="PHT68759">
    <property type="protein sequence ID" value="PHT68759"/>
    <property type="gene ID" value="T459_28246"/>
</dbReference>
<evidence type="ECO:0000256" key="2">
    <source>
        <dbReference type="ARBA" id="ARBA00022692"/>
    </source>
</evidence>
<gene>
    <name evidence="6" type="ORF">T459_28246</name>
</gene>
<comment type="subcellular location">
    <subcellularLocation>
        <location evidence="1">Membrane</location>
        <topology evidence="1">Multi-pass membrane protein</topology>
    </subcellularLocation>
</comment>
<dbReference type="InterPro" id="IPR000425">
    <property type="entry name" value="MIP"/>
</dbReference>
<dbReference type="InterPro" id="IPR034294">
    <property type="entry name" value="Aquaporin_transptr"/>
</dbReference>